<dbReference type="EMBL" id="JANBPW010002301">
    <property type="protein sequence ID" value="KAJ1941290.1"/>
    <property type="molecule type" value="Genomic_DNA"/>
</dbReference>
<dbReference type="Proteomes" id="UP001150603">
    <property type="component" value="Unassembled WGS sequence"/>
</dbReference>
<proteinExistence type="predicted"/>
<reference evidence="1" key="1">
    <citation type="submission" date="2022-07" db="EMBL/GenBank/DDBJ databases">
        <title>Phylogenomic reconstructions and comparative analyses of Kickxellomycotina fungi.</title>
        <authorList>
            <person name="Reynolds N.K."/>
            <person name="Stajich J.E."/>
            <person name="Barry K."/>
            <person name="Grigoriev I.V."/>
            <person name="Crous P."/>
            <person name="Smith M.E."/>
        </authorList>
    </citation>
    <scope>NUCLEOTIDE SEQUENCE</scope>
    <source>
        <strain evidence="1">NRRL 5244</strain>
    </source>
</reference>
<sequence length="342" mass="37277">MPTTLFYFGYLIYIAVTGMADVGYISLILIGAIYGVQSIIFILRREWQHVGWMIIYLLAYPLWSFVLPVYSFWHMDDFSWGNTRVVVGDGKRQLIVSDDKPFDPKSIPQRRWAEYENELASAGMVLNQVGSMYGGYPTAPSVAGSNVLSNPYVLSRSGTPTPMRPATSDPRYSVALTNQMNPYGPYSTVNMQGVGAIASHEALAMYNTVSGVSRSASPAAGLVRPMTVASSTSLHHELQTALASQEYMSAAINMGGTVPGNQTGQQQRPVSTFTAGATGEQRTAPSDEQITEAVRRILAGSDLSTMTKKRIRAQLAQEFGADLTARKDFISTVVDRMLTGTL</sequence>
<evidence type="ECO:0000313" key="1">
    <source>
        <dbReference type="EMBL" id="KAJ1941290.1"/>
    </source>
</evidence>
<evidence type="ECO:0000313" key="2">
    <source>
        <dbReference type="Proteomes" id="UP001150603"/>
    </source>
</evidence>
<name>A0ACC1J8C1_9FUNG</name>
<organism evidence="1 2">
    <name type="scientific">Linderina macrospora</name>
    <dbReference type="NCBI Taxonomy" id="4868"/>
    <lineage>
        <taxon>Eukaryota</taxon>
        <taxon>Fungi</taxon>
        <taxon>Fungi incertae sedis</taxon>
        <taxon>Zoopagomycota</taxon>
        <taxon>Kickxellomycotina</taxon>
        <taxon>Kickxellomycetes</taxon>
        <taxon>Kickxellales</taxon>
        <taxon>Kickxellaceae</taxon>
        <taxon>Linderina</taxon>
    </lineage>
</organism>
<accession>A0ACC1J8C1</accession>
<keyword evidence="2" id="KW-1185">Reference proteome</keyword>
<gene>
    <name evidence="1" type="ORF">FBU59_003541</name>
</gene>
<comment type="caution">
    <text evidence="1">The sequence shown here is derived from an EMBL/GenBank/DDBJ whole genome shotgun (WGS) entry which is preliminary data.</text>
</comment>
<protein>
    <submittedName>
        <fullName evidence="1">Uncharacterized protein</fullName>
    </submittedName>
</protein>